<dbReference type="AlphaFoldDB" id="A0A8S1GU25"/>
<feature type="region of interest" description="Disordered" evidence="1">
    <location>
        <begin position="1"/>
        <end position="47"/>
    </location>
</feature>
<name>A0A8S1GU25_9PELO</name>
<dbReference type="EMBL" id="CAJGYM010000004">
    <property type="protein sequence ID" value="CAD6186554.1"/>
    <property type="molecule type" value="Genomic_DNA"/>
</dbReference>
<reference evidence="2" key="1">
    <citation type="submission" date="2020-10" db="EMBL/GenBank/DDBJ databases">
        <authorList>
            <person name="Kikuchi T."/>
        </authorList>
    </citation>
    <scope>NUCLEOTIDE SEQUENCE</scope>
    <source>
        <strain evidence="2">NKZ352</strain>
    </source>
</reference>
<gene>
    <name evidence="2" type="ORF">CAUJ_LOCUS2473</name>
</gene>
<dbReference type="OrthoDB" id="5872878at2759"/>
<feature type="compositionally biased region" description="Basic and acidic residues" evidence="1">
    <location>
        <begin position="202"/>
        <end position="226"/>
    </location>
</feature>
<accession>A0A8S1GU25</accession>
<evidence type="ECO:0000313" key="2">
    <source>
        <dbReference type="EMBL" id="CAD6186554.1"/>
    </source>
</evidence>
<proteinExistence type="predicted"/>
<keyword evidence="3" id="KW-1185">Reference proteome</keyword>
<dbReference type="Proteomes" id="UP000835052">
    <property type="component" value="Unassembled WGS sequence"/>
</dbReference>
<evidence type="ECO:0000313" key="3">
    <source>
        <dbReference type="Proteomes" id="UP000835052"/>
    </source>
</evidence>
<feature type="compositionally biased region" description="Basic and acidic residues" evidence="1">
    <location>
        <begin position="31"/>
        <end position="40"/>
    </location>
</feature>
<sequence>MNKRQTRDKRPSPAPETETKKRKLNSEQPEEDPKKNENDSGRPISPASLAHMLDKMRKELLDDANLSKAAALELSNFDISVETCDEFNKKRERIRDLLGNTTKYDDKTQLNYDEAAIAGAKLLVDQKITTRRISKQLHDCGIDENSVLYKPLDITKRETVSAREQSDTRQASVVESFVDFQRQMHFKMNVIQNIAAKSNEIEGKKYPKSEGRKPMTRAERDAENLRARAAQQKTARRGRKPDPFRTPVTKSNFNPLDDRLIIEKYALEVASEVREDSQKKRRHIAPIPFDITLLDDENDDDEAETH</sequence>
<comment type="caution">
    <text evidence="2">The sequence shown here is derived from an EMBL/GenBank/DDBJ whole genome shotgun (WGS) entry which is preliminary data.</text>
</comment>
<evidence type="ECO:0000256" key="1">
    <source>
        <dbReference type="SAM" id="MobiDB-lite"/>
    </source>
</evidence>
<protein>
    <submittedName>
        <fullName evidence="2">Uncharacterized protein</fullName>
    </submittedName>
</protein>
<organism evidence="2 3">
    <name type="scientific">Caenorhabditis auriculariae</name>
    <dbReference type="NCBI Taxonomy" id="2777116"/>
    <lineage>
        <taxon>Eukaryota</taxon>
        <taxon>Metazoa</taxon>
        <taxon>Ecdysozoa</taxon>
        <taxon>Nematoda</taxon>
        <taxon>Chromadorea</taxon>
        <taxon>Rhabditida</taxon>
        <taxon>Rhabditina</taxon>
        <taxon>Rhabditomorpha</taxon>
        <taxon>Rhabditoidea</taxon>
        <taxon>Rhabditidae</taxon>
        <taxon>Peloderinae</taxon>
        <taxon>Caenorhabditis</taxon>
    </lineage>
</organism>
<feature type="region of interest" description="Disordered" evidence="1">
    <location>
        <begin position="202"/>
        <end position="253"/>
    </location>
</feature>